<comment type="caution">
    <text evidence="1">The sequence shown here is derived from an EMBL/GenBank/DDBJ whole genome shotgun (WGS) entry which is preliminary data.</text>
</comment>
<gene>
    <name evidence="1" type="ORF">DKT75_07320</name>
</gene>
<dbReference type="EMBL" id="QGKL01000021">
    <property type="protein sequence ID" value="PWQ97374.1"/>
    <property type="molecule type" value="Genomic_DNA"/>
</dbReference>
<dbReference type="Proteomes" id="UP000245506">
    <property type="component" value="Unassembled WGS sequence"/>
</dbReference>
<sequence>MVIPNRIVRKKAPVVLAKRTARSVVKRVVSKPVVKQQRVYKKVVPVVAKPKLQYAVNRQKTTQYRKAVIRKPATVQRRVSRIDPDKSFGHALSNAAIDRTKHRVRYDGAYIKIGYPWGDVPKSIGVCTDVVIRAYRKMGIDLQKEVHQDISKDFYAYPNLTKWGLTKPDPNIDHRRVYNLQAFFKRHKAELPRSRNPRDYKPGDLVTWMVGPTFPHIGVVVNKPSKADPNRLMISHNIGNGPQIEDILFRFPMTGHYRYTPRNKQINPAHHYAKTAAPASVQRKNSMDYNDLLKASRYLLGDGNKVNTAKNKKVLQVKQTQPNRINLAQLDPAALNALLKY</sequence>
<organism evidence="1 2">
    <name type="scientific">Leucothrix arctica</name>
    <dbReference type="NCBI Taxonomy" id="1481894"/>
    <lineage>
        <taxon>Bacteria</taxon>
        <taxon>Pseudomonadati</taxon>
        <taxon>Pseudomonadota</taxon>
        <taxon>Gammaproteobacteria</taxon>
        <taxon>Thiotrichales</taxon>
        <taxon>Thiotrichaceae</taxon>
        <taxon>Leucothrix</taxon>
    </lineage>
</organism>
<evidence type="ECO:0000313" key="1">
    <source>
        <dbReference type="EMBL" id="PWQ97374.1"/>
    </source>
</evidence>
<dbReference type="InterPro" id="IPR009706">
    <property type="entry name" value="DUF1287"/>
</dbReference>
<keyword evidence="2" id="KW-1185">Reference proteome</keyword>
<proteinExistence type="predicted"/>
<evidence type="ECO:0000313" key="2">
    <source>
        <dbReference type="Proteomes" id="UP000245506"/>
    </source>
</evidence>
<evidence type="ECO:0008006" key="3">
    <source>
        <dbReference type="Google" id="ProtNLM"/>
    </source>
</evidence>
<reference evidence="1 2" key="1">
    <citation type="submission" date="2018-05" db="EMBL/GenBank/DDBJ databases">
        <title>Leucothrix arctica sp. nov., isolated from Arctic seawater.</title>
        <authorList>
            <person name="Choi A."/>
            <person name="Baek K."/>
        </authorList>
    </citation>
    <scope>NUCLEOTIDE SEQUENCE [LARGE SCALE GENOMIC DNA]</scope>
    <source>
        <strain evidence="1 2">IMCC9719</strain>
    </source>
</reference>
<dbReference type="OrthoDB" id="5623111at2"/>
<protein>
    <recommendedName>
        <fullName evidence="3">DUF1287 domain-containing protein</fullName>
    </recommendedName>
</protein>
<name>A0A317CFH0_9GAMM</name>
<dbReference type="AlphaFoldDB" id="A0A317CFH0"/>
<accession>A0A317CFH0</accession>
<dbReference type="Pfam" id="PF06940">
    <property type="entry name" value="DUF1287"/>
    <property type="match status" value="1"/>
</dbReference>